<protein>
    <submittedName>
        <fullName evidence="2">Uncharacterized protein</fullName>
    </submittedName>
</protein>
<gene>
    <name evidence="1" type="ORF">MM415A07045_0010</name>
    <name evidence="2" type="ORF">MM415B05674_0012</name>
</gene>
<accession>A0A6M3LX15</accession>
<evidence type="ECO:0000313" key="2">
    <source>
        <dbReference type="EMBL" id="QJA98112.1"/>
    </source>
</evidence>
<proteinExistence type="predicted"/>
<sequence>MQELNMEKYTNQVFGWETKKEECPQCGRLEDRDVLNSLGVCIVCDTIAGDADNDRTWRDYADMEKPVE</sequence>
<reference evidence="2" key="1">
    <citation type="submission" date="2020-03" db="EMBL/GenBank/DDBJ databases">
        <title>The deep terrestrial virosphere.</title>
        <authorList>
            <person name="Holmfeldt K."/>
            <person name="Nilsson E."/>
            <person name="Simone D."/>
            <person name="Lopez-Fernandez M."/>
            <person name="Wu X."/>
            <person name="de Brujin I."/>
            <person name="Lundin D."/>
            <person name="Andersson A."/>
            <person name="Bertilsson S."/>
            <person name="Dopson M."/>
        </authorList>
    </citation>
    <scope>NUCLEOTIDE SEQUENCE</scope>
    <source>
        <strain evidence="1">MM415A07045</strain>
        <strain evidence="2">MM415B05674</strain>
    </source>
</reference>
<name>A0A6M3LX15_9ZZZZ</name>
<organism evidence="2">
    <name type="scientific">viral metagenome</name>
    <dbReference type="NCBI Taxonomy" id="1070528"/>
    <lineage>
        <taxon>unclassified sequences</taxon>
        <taxon>metagenomes</taxon>
        <taxon>organismal metagenomes</taxon>
    </lineage>
</organism>
<evidence type="ECO:0000313" key="1">
    <source>
        <dbReference type="EMBL" id="QJA68332.1"/>
    </source>
</evidence>
<dbReference type="AlphaFoldDB" id="A0A6M3LX15"/>
<dbReference type="EMBL" id="MT141607">
    <property type="protein sequence ID" value="QJA68332.1"/>
    <property type="molecule type" value="Genomic_DNA"/>
</dbReference>
<dbReference type="EMBL" id="MT143553">
    <property type="protein sequence ID" value="QJA98112.1"/>
    <property type="molecule type" value="Genomic_DNA"/>
</dbReference>